<dbReference type="EMBL" id="JACIGO010000008">
    <property type="protein sequence ID" value="MBB4293108.1"/>
    <property type="molecule type" value="Genomic_DNA"/>
</dbReference>
<sequence>MTDWIGAVGLESPFEVPASETNFGLVVCADVDEKIVRPAAVVPPEVKGDVFLIAVLVVLPWLAELSVFELESAFSRRKETVSVSKDAGAIDDMRSLCFLFRFLRMTSFTPS</sequence>
<accession>A0AAE2MPE3</accession>
<dbReference type="Proteomes" id="UP000538507">
    <property type="component" value="Unassembled WGS sequence"/>
</dbReference>
<dbReference type="RefSeq" id="WP_246718391.1">
    <property type="nucleotide sequence ID" value="NZ_JACHAZ010000008.1"/>
</dbReference>
<comment type="caution">
    <text evidence="1">The sequence shown here is derived from an EMBL/GenBank/DDBJ whole genome shotgun (WGS) entry which is preliminary data.</text>
</comment>
<evidence type="ECO:0000313" key="1">
    <source>
        <dbReference type="EMBL" id="MBB4293108.1"/>
    </source>
</evidence>
<dbReference type="AlphaFoldDB" id="A0AAE2MPE3"/>
<gene>
    <name evidence="1" type="ORF">GGE16_005193</name>
</gene>
<organism evidence="1 2">
    <name type="scientific">Rhizobium leguminosarum</name>
    <dbReference type="NCBI Taxonomy" id="384"/>
    <lineage>
        <taxon>Bacteria</taxon>
        <taxon>Pseudomonadati</taxon>
        <taxon>Pseudomonadota</taxon>
        <taxon>Alphaproteobacteria</taxon>
        <taxon>Hyphomicrobiales</taxon>
        <taxon>Rhizobiaceae</taxon>
        <taxon>Rhizobium/Agrobacterium group</taxon>
        <taxon>Rhizobium</taxon>
    </lineage>
</organism>
<reference evidence="1 2" key="1">
    <citation type="submission" date="2020-08" db="EMBL/GenBank/DDBJ databases">
        <title>Genomic Encyclopedia of Type Strains, Phase IV (KMG-V): Genome sequencing to study the core and pangenomes of soil and plant-associated prokaryotes.</title>
        <authorList>
            <person name="Whitman W."/>
        </authorList>
    </citation>
    <scope>NUCLEOTIDE SEQUENCE [LARGE SCALE GENOMIC DNA]</scope>
    <source>
        <strain evidence="1 2">SEMIA 415</strain>
    </source>
</reference>
<protein>
    <submittedName>
        <fullName evidence="1">Uncharacterized protein</fullName>
    </submittedName>
</protein>
<proteinExistence type="predicted"/>
<name>A0AAE2MPE3_RHILE</name>
<evidence type="ECO:0000313" key="2">
    <source>
        <dbReference type="Proteomes" id="UP000538507"/>
    </source>
</evidence>